<comment type="function">
    <text evidence="5">Catalyzes the formation of 2'O-methylated cytidine (Cm32) or 2'O-methylated uridine (Um32) at position 32 in tRNA.</text>
</comment>
<keyword evidence="3 7" id="KW-0808">Transferase</keyword>
<comment type="subcellular location">
    <subcellularLocation>
        <location evidence="5">Cytoplasm</location>
    </subcellularLocation>
</comment>
<comment type="caution">
    <text evidence="7">The sequence shown here is derived from an EMBL/GenBank/DDBJ whole genome shotgun (WGS) entry which is preliminary data.</text>
</comment>
<dbReference type="InterPro" id="IPR029028">
    <property type="entry name" value="Alpha/beta_knot_MTases"/>
</dbReference>
<organism evidence="7 8">
    <name type="scientific">Moraxella canis</name>
    <dbReference type="NCBI Taxonomy" id="90239"/>
    <lineage>
        <taxon>Bacteria</taxon>
        <taxon>Pseudomonadati</taxon>
        <taxon>Pseudomonadota</taxon>
        <taxon>Gammaproteobacteria</taxon>
        <taxon>Moraxellales</taxon>
        <taxon>Moraxellaceae</taxon>
        <taxon>Moraxella</taxon>
    </lineage>
</organism>
<dbReference type="InterPro" id="IPR029026">
    <property type="entry name" value="tRNA_m1G_MTases_N"/>
</dbReference>
<dbReference type="EMBL" id="MUXT01000004">
    <property type="protein sequence ID" value="OOR84660.1"/>
    <property type="molecule type" value="Genomic_DNA"/>
</dbReference>
<dbReference type="EC" id="2.1.1.200" evidence="5"/>
<dbReference type="RefSeq" id="WP_078255711.1">
    <property type="nucleotide sequence ID" value="NZ_MUXT01000004.1"/>
</dbReference>
<evidence type="ECO:0000313" key="7">
    <source>
        <dbReference type="EMBL" id="OOR84660.1"/>
    </source>
</evidence>
<dbReference type="Gene3D" id="3.40.1280.10">
    <property type="match status" value="1"/>
</dbReference>
<dbReference type="PANTHER" id="PTHR42786">
    <property type="entry name" value="TRNA/RRNA METHYLTRANSFERASE"/>
    <property type="match status" value="1"/>
</dbReference>
<dbReference type="GO" id="GO:0002128">
    <property type="term" value="P:tRNA nucleoside ribose methylation"/>
    <property type="evidence" value="ECO:0007669"/>
    <property type="project" value="TreeGrafter"/>
</dbReference>
<name>A0A1S9ZMP7_9GAMM</name>
<dbReference type="GO" id="GO:0160206">
    <property type="term" value="F:tRNA (cytidine(32)/uridine(32)-2'-O)-methyltransferase activity"/>
    <property type="evidence" value="ECO:0007669"/>
    <property type="project" value="UniProtKB-EC"/>
</dbReference>
<dbReference type="GO" id="GO:0005829">
    <property type="term" value="C:cytosol"/>
    <property type="evidence" value="ECO:0007669"/>
    <property type="project" value="TreeGrafter"/>
</dbReference>
<dbReference type="GO" id="GO:0003723">
    <property type="term" value="F:RNA binding"/>
    <property type="evidence" value="ECO:0007669"/>
    <property type="project" value="InterPro"/>
</dbReference>
<keyword evidence="5" id="KW-0963">Cytoplasm</keyword>
<accession>A0A1S9ZMP7</accession>
<gene>
    <name evidence="5" type="primary">trmJ</name>
    <name evidence="7" type="ORF">B0180_03690</name>
</gene>
<keyword evidence="4 5" id="KW-0949">S-adenosyl-L-methionine</keyword>
<keyword evidence="2 5" id="KW-0489">Methyltransferase</keyword>
<evidence type="ECO:0000256" key="4">
    <source>
        <dbReference type="ARBA" id="ARBA00022691"/>
    </source>
</evidence>
<evidence type="ECO:0000256" key="3">
    <source>
        <dbReference type="ARBA" id="ARBA00022679"/>
    </source>
</evidence>
<dbReference type="Proteomes" id="UP000190322">
    <property type="component" value="Unassembled WGS sequence"/>
</dbReference>
<comment type="catalytic activity">
    <reaction evidence="5">
        <text>uridine(32) in tRNA + S-adenosyl-L-methionine = 2'-O-methyluridine(32) in tRNA + S-adenosyl-L-homocysteine + H(+)</text>
        <dbReference type="Rhea" id="RHEA:42936"/>
        <dbReference type="Rhea" id="RHEA-COMP:10107"/>
        <dbReference type="Rhea" id="RHEA-COMP:10290"/>
        <dbReference type="ChEBI" id="CHEBI:15378"/>
        <dbReference type="ChEBI" id="CHEBI:57856"/>
        <dbReference type="ChEBI" id="CHEBI:59789"/>
        <dbReference type="ChEBI" id="CHEBI:65315"/>
        <dbReference type="ChEBI" id="CHEBI:74478"/>
        <dbReference type="EC" id="2.1.1.200"/>
    </reaction>
</comment>
<dbReference type="SUPFAM" id="SSF75217">
    <property type="entry name" value="alpha/beta knot"/>
    <property type="match status" value="1"/>
</dbReference>
<dbReference type="NCBIfam" id="TIGR00050">
    <property type="entry name" value="rRNA_methyl_1"/>
    <property type="match status" value="1"/>
</dbReference>
<evidence type="ECO:0000256" key="5">
    <source>
        <dbReference type="RuleBase" id="RU362024"/>
    </source>
</evidence>
<dbReference type="InterPro" id="IPR001537">
    <property type="entry name" value="SpoU_MeTrfase"/>
</dbReference>
<sequence length="294" mass="31878">MTHALLKSWLSRIRIVMIGTTLPANIGSAARALHTMGLDDLVVVNPRLPIDDSSYANAAGAGALLDKTCITKDLKDAIGDCTLIFAASARSRQMPRPVLTPSMAAQVALKQLSKTDPTNDLAPSLANKAQSSDDSVNVLPKIAILFGREDRGLTNEELSLADYHIQIPANPDYPVLNVASAIQVIAANFFDQFASTLTSSPLISTKQTQGVQQEDHSLPIHIRTDWDEPAITQAQAASLEGALIALMQRLNLAHDDDLKHLPNRLSRLNSRLQLDQKEYALIRALIAKIDKSLP</sequence>
<dbReference type="InterPro" id="IPR004384">
    <property type="entry name" value="RNA_MeTrfase_TrmJ/LasT"/>
</dbReference>
<evidence type="ECO:0000256" key="1">
    <source>
        <dbReference type="ARBA" id="ARBA00007228"/>
    </source>
</evidence>
<comment type="catalytic activity">
    <reaction evidence="5">
        <text>cytidine(32) in tRNA + S-adenosyl-L-methionine = 2'-O-methylcytidine(32) in tRNA + S-adenosyl-L-homocysteine + H(+)</text>
        <dbReference type="Rhea" id="RHEA:42932"/>
        <dbReference type="Rhea" id="RHEA-COMP:10288"/>
        <dbReference type="Rhea" id="RHEA-COMP:10289"/>
        <dbReference type="ChEBI" id="CHEBI:15378"/>
        <dbReference type="ChEBI" id="CHEBI:57856"/>
        <dbReference type="ChEBI" id="CHEBI:59789"/>
        <dbReference type="ChEBI" id="CHEBI:74495"/>
        <dbReference type="ChEBI" id="CHEBI:82748"/>
        <dbReference type="EC" id="2.1.1.200"/>
    </reaction>
</comment>
<feature type="domain" description="tRNA/rRNA methyltransferase SpoU type" evidence="6">
    <location>
        <begin position="13"/>
        <end position="186"/>
    </location>
</feature>
<dbReference type="Pfam" id="PF00588">
    <property type="entry name" value="SpoU_methylase"/>
    <property type="match status" value="1"/>
</dbReference>
<evidence type="ECO:0000313" key="8">
    <source>
        <dbReference type="Proteomes" id="UP000190322"/>
    </source>
</evidence>
<protein>
    <recommendedName>
        <fullName evidence="5">tRNA (cytidine/uridine-2'-O-)-methyltransferase TrmJ</fullName>
        <ecNumber evidence="5">2.1.1.200</ecNumber>
    </recommendedName>
    <alternativeName>
        <fullName evidence="5">tRNA (cytidine(32)/uridine(32)-2'-O)-methyltransferase</fullName>
    </alternativeName>
    <alternativeName>
        <fullName evidence="5">tRNA Cm32/Um32 methyltransferase</fullName>
    </alternativeName>
</protein>
<proteinExistence type="inferred from homology"/>
<dbReference type="PIRSF" id="PIRSF004808">
    <property type="entry name" value="LasT"/>
    <property type="match status" value="1"/>
</dbReference>
<dbReference type="CDD" id="cd18093">
    <property type="entry name" value="SpoU-like_TrmJ"/>
    <property type="match status" value="1"/>
</dbReference>
<evidence type="ECO:0000256" key="2">
    <source>
        <dbReference type="ARBA" id="ARBA00022603"/>
    </source>
</evidence>
<dbReference type="GO" id="GO:0106339">
    <property type="term" value="F:tRNA (cytidine(32)-2'-O)-methyltransferase activity"/>
    <property type="evidence" value="ECO:0007669"/>
    <property type="project" value="RHEA"/>
</dbReference>
<keyword evidence="5" id="KW-0819">tRNA processing</keyword>
<dbReference type="AlphaFoldDB" id="A0A1S9ZMP7"/>
<dbReference type="PANTHER" id="PTHR42786:SF2">
    <property type="entry name" value="TRNA (CYTIDINE_URIDINE-2'-O-)-METHYLTRANSFERASE TRMJ"/>
    <property type="match status" value="1"/>
</dbReference>
<reference evidence="7 8" key="1">
    <citation type="submission" date="2017-02" db="EMBL/GenBank/DDBJ databases">
        <title>Draft genome sequence of Moraxella canis CCUG 8415A type strain.</title>
        <authorList>
            <person name="Engstrom-Jakobsson H."/>
            <person name="Salva-Serra F."/>
            <person name="Thorell K."/>
            <person name="Gonzales-Siles L."/>
            <person name="Karlsson R."/>
            <person name="Boulund F."/>
            <person name="Engstrand L."/>
            <person name="Moore E."/>
        </authorList>
    </citation>
    <scope>NUCLEOTIDE SEQUENCE [LARGE SCALE GENOMIC DNA]</scope>
    <source>
        <strain evidence="7 8">CCUG 8415A</strain>
    </source>
</reference>
<comment type="similarity">
    <text evidence="1">Belongs to the class IV-like SAM-binding methyltransferase superfamily. RNA methyltransferase TrmH family.</text>
</comment>
<comment type="subunit">
    <text evidence="5">Homodimer.</text>
</comment>
<evidence type="ECO:0000259" key="6">
    <source>
        <dbReference type="Pfam" id="PF00588"/>
    </source>
</evidence>